<evidence type="ECO:0000256" key="1">
    <source>
        <dbReference type="PROSITE-ProRule" id="PRU00042"/>
    </source>
</evidence>
<dbReference type="OrthoDB" id="5104939at2759"/>
<evidence type="ECO:0000313" key="4">
    <source>
        <dbReference type="EMBL" id="OAA60253.1"/>
    </source>
</evidence>
<dbReference type="Proteomes" id="UP000076874">
    <property type="component" value="Unassembled WGS sequence"/>
</dbReference>
<evidence type="ECO:0000259" key="3">
    <source>
        <dbReference type="PROSITE" id="PS50157"/>
    </source>
</evidence>
<dbReference type="PANTHER" id="PTHR38166:SF1">
    <property type="entry name" value="C2H2-TYPE DOMAIN-CONTAINING PROTEIN"/>
    <property type="match status" value="1"/>
</dbReference>
<gene>
    <name evidence="4" type="ORF">SPI_05377</name>
</gene>
<dbReference type="PROSITE" id="PS50157">
    <property type="entry name" value="ZINC_FINGER_C2H2_2"/>
    <property type="match status" value="1"/>
</dbReference>
<name>A0A162JZ17_9HYPO</name>
<reference evidence="4 5" key="1">
    <citation type="journal article" date="2016" name="Genome Biol. Evol.">
        <title>Divergent and convergent evolution of fungal pathogenicity.</title>
        <authorList>
            <person name="Shang Y."/>
            <person name="Xiao G."/>
            <person name="Zheng P."/>
            <person name="Cen K."/>
            <person name="Zhan S."/>
            <person name="Wang C."/>
        </authorList>
    </citation>
    <scope>NUCLEOTIDE SEQUENCE [LARGE SCALE GENOMIC DNA]</scope>
    <source>
        <strain evidence="4 5">RCEF 264</strain>
    </source>
</reference>
<dbReference type="EMBL" id="AZHD01000009">
    <property type="protein sequence ID" value="OAA60253.1"/>
    <property type="molecule type" value="Genomic_DNA"/>
</dbReference>
<dbReference type="AlphaFoldDB" id="A0A162JZ17"/>
<feature type="domain" description="C2H2-type" evidence="3">
    <location>
        <begin position="3"/>
        <end position="23"/>
    </location>
</feature>
<dbReference type="PANTHER" id="PTHR38166">
    <property type="entry name" value="C2H2-TYPE DOMAIN-CONTAINING PROTEIN-RELATED"/>
    <property type="match status" value="1"/>
</dbReference>
<evidence type="ECO:0000256" key="2">
    <source>
        <dbReference type="SAM" id="MobiDB-lite"/>
    </source>
</evidence>
<keyword evidence="5" id="KW-1185">Reference proteome</keyword>
<dbReference type="STRING" id="1081102.A0A162JZ17"/>
<evidence type="ECO:0000313" key="5">
    <source>
        <dbReference type="Proteomes" id="UP000076874"/>
    </source>
</evidence>
<comment type="caution">
    <text evidence="4">The sequence shown here is derived from an EMBL/GenBank/DDBJ whole genome shotgun (WGS) entry which is preliminary data.</text>
</comment>
<feature type="compositionally biased region" description="Polar residues" evidence="2">
    <location>
        <begin position="141"/>
        <end position="157"/>
    </location>
</feature>
<keyword evidence="1" id="KW-0862">Zinc</keyword>
<feature type="region of interest" description="Disordered" evidence="2">
    <location>
        <begin position="140"/>
        <end position="185"/>
    </location>
</feature>
<dbReference type="InterPro" id="IPR013087">
    <property type="entry name" value="Znf_C2H2_type"/>
</dbReference>
<dbReference type="GO" id="GO:0008270">
    <property type="term" value="F:zinc ion binding"/>
    <property type="evidence" value="ECO:0007669"/>
    <property type="project" value="UniProtKB-KW"/>
</dbReference>
<keyword evidence="1" id="KW-0479">Metal-binding</keyword>
<accession>A0A162JZ17</accession>
<protein>
    <submittedName>
        <fullName evidence="4">Zinc finger, C2H2</fullName>
    </submittedName>
</protein>
<proteinExistence type="predicted"/>
<keyword evidence="1" id="KW-0863">Zinc-finger</keyword>
<organism evidence="4 5">
    <name type="scientific">Niveomyces insectorum RCEF 264</name>
    <dbReference type="NCBI Taxonomy" id="1081102"/>
    <lineage>
        <taxon>Eukaryota</taxon>
        <taxon>Fungi</taxon>
        <taxon>Dikarya</taxon>
        <taxon>Ascomycota</taxon>
        <taxon>Pezizomycotina</taxon>
        <taxon>Sordariomycetes</taxon>
        <taxon>Hypocreomycetidae</taxon>
        <taxon>Hypocreales</taxon>
        <taxon>Cordycipitaceae</taxon>
        <taxon>Niveomyces</taxon>
    </lineage>
</organism>
<sequence length="218" mass="24379">MHYVCERCSSTFKLPEHLRKHLRQEEPCSVSPRLVPEDVGFDQEIEKKLRSRKKIDGQTEQDKWIHMFRLLFPSFKDGPTPSPYAEINLWDEPPTISFSQKNTTLITDAAQPPVVSDVHSMTVMAAAAEQSIRAVEKETRSAVSSSRSHMKNATPSGANDEYTDGQFLRPSTTPSPVERGAAETSTFLQNTIRQFVVEEVRAALSTMPSCPAQVASSR</sequence>